<keyword evidence="9" id="KW-0391">Immunity</keyword>
<dbReference type="PANTHER" id="PTHR31463:SF4">
    <property type="entry name" value="MACROPHAGE-EXPRESSED GENE 1 PROTEIN"/>
    <property type="match status" value="1"/>
</dbReference>
<keyword evidence="5" id="KW-0399">Innate immunity</keyword>
<keyword evidence="14" id="KW-0325">Glycoprotein</keyword>
<dbReference type="GO" id="GO:0050829">
    <property type="term" value="P:defense response to Gram-negative bacterium"/>
    <property type="evidence" value="ECO:0007669"/>
    <property type="project" value="Ensembl"/>
</dbReference>
<feature type="domain" description="MACPF" evidence="21">
    <location>
        <begin position="32"/>
        <end position="347"/>
    </location>
</feature>
<dbReference type="Pfam" id="PF01823">
    <property type="entry name" value="MACPF"/>
    <property type="match status" value="1"/>
</dbReference>
<evidence type="ECO:0000256" key="6">
    <source>
        <dbReference type="ARBA" id="ARBA00022692"/>
    </source>
</evidence>
<feature type="chain" id="PRO_5034408710" description="Macrophage-expressed gene 1 protein" evidence="20">
    <location>
        <begin position="22"/>
        <end position="792"/>
    </location>
</feature>
<dbReference type="GO" id="GO:0061474">
    <property type="term" value="C:phagolysosome membrane"/>
    <property type="evidence" value="ECO:0007669"/>
    <property type="project" value="Ensembl"/>
</dbReference>
<evidence type="ECO:0000313" key="22">
    <source>
        <dbReference type="Ensembl" id="ENSSCAP00000013589.1"/>
    </source>
</evidence>
<accession>A0A8C9UDX7</accession>
<keyword evidence="11" id="KW-1064">Adaptive immunity</keyword>
<sequence length="792" mass="85489">MGWGLRGASLTWALLVWVTGAEQPQELSSSSGFGVCSKTLKLSRLEVLPGGGWDNLRNLDMGRVINLGYSQCKTTEDGSYLIPDEIFTIPRKQSNLDMNSEIIESWKDYQSITSASINLELSLFSSINGKFSSDFHRTKTQQVRDKAVTTRVQVRNLVYTAKIDPEAALDKAFKKQLLTIASHLENNQTQMADFLAEVLVLNYGTHTITSVDAGATLVQEDQIKATLLKDSWATRSTVTASAGVAFHNIVNVGTKESLDVSSGFTKQYLDNRTSSRVESIGGTPFYPGITLKTWQEGIQNQLVALDRSGLPLYYFIKPSALPELPVPTVRRVAWRVELAIRRYYTFNTAPGCTNASSPNFNFHANTDDGSCEGTVANFTFGGVFQECVGLGGPDTSALCRALEQRNPLTGAFSCPATYTPVLLGVQEREEGHSHLECHNKCTLGIFCHRKCQDVFWLSRVQFSAYWCAASGPVAPNSGYLFGGLFSTHGANPITRAPSCPSGFFPLKLFGELRVCVSQDYEAGAEYAVPFGGFFSCQAGNPLAGQHQGAAEDAHAKGCPPGFSQHLALISDSCQVQFCIRAGLCMGMFPPCRSEGDGQKDLLPHSQPAWGTVAATGSRGLQVCPEKPPGRYLQQLYPGGCRHRQPFPCLLATVSVLVLCQALLGDALGCQLSQDIVQVVDVGVAVASEVGAELCLVVDLIPDHRVRLSRGAGGPNGEDQSPVPGHQQQLQYLWKPGIGQAAKQARQCGQPTGKASWSIPAQPPAQPEQRDRAAKPAGEGHRAPAEPTGWAVG</sequence>
<evidence type="ECO:0000259" key="21">
    <source>
        <dbReference type="PROSITE" id="PS51412"/>
    </source>
</evidence>
<keyword evidence="6" id="KW-0812">Transmembrane</keyword>
<keyword evidence="13" id="KW-1015">Disulfide bond</keyword>
<evidence type="ECO:0000256" key="8">
    <source>
        <dbReference type="ARBA" id="ARBA00022843"/>
    </source>
</evidence>
<keyword evidence="12" id="KW-0472">Membrane</keyword>
<dbReference type="GO" id="GO:0045087">
    <property type="term" value="P:innate immune response"/>
    <property type="evidence" value="ECO:0007669"/>
    <property type="project" value="UniProtKB-KW"/>
</dbReference>
<evidence type="ECO:0000256" key="12">
    <source>
        <dbReference type="ARBA" id="ARBA00023136"/>
    </source>
</evidence>
<dbReference type="GO" id="GO:0050830">
    <property type="term" value="P:defense response to Gram-positive bacterium"/>
    <property type="evidence" value="ECO:0007669"/>
    <property type="project" value="Ensembl"/>
</dbReference>
<dbReference type="GeneTree" id="ENSGT00390000008048"/>
<evidence type="ECO:0000256" key="19">
    <source>
        <dbReference type="SAM" id="MobiDB-lite"/>
    </source>
</evidence>
<dbReference type="AlphaFoldDB" id="A0A8C9UDX7"/>
<evidence type="ECO:0000256" key="4">
    <source>
        <dbReference type="ARBA" id="ARBA00022452"/>
    </source>
</evidence>
<dbReference type="InterPro" id="IPR020864">
    <property type="entry name" value="MACPF"/>
</dbReference>
<evidence type="ECO:0000256" key="15">
    <source>
        <dbReference type="ARBA" id="ARBA00023329"/>
    </source>
</evidence>
<evidence type="ECO:0000256" key="5">
    <source>
        <dbReference type="ARBA" id="ARBA00022588"/>
    </source>
</evidence>
<dbReference type="GO" id="GO:0002479">
    <property type="term" value="P:antigen processing and presentation of exogenous peptide antigen via MHC class I, TAP-dependent"/>
    <property type="evidence" value="ECO:0007669"/>
    <property type="project" value="Ensembl"/>
</dbReference>
<comment type="similarity">
    <text evidence="2">Belongs to the MPEG1 family.</text>
</comment>
<evidence type="ECO:0000256" key="18">
    <source>
        <dbReference type="ARBA" id="ARBA00045689"/>
    </source>
</evidence>
<keyword evidence="15" id="KW-0968">Cytoplasmic vesicle</keyword>
<evidence type="ECO:0000256" key="3">
    <source>
        <dbReference type="ARBA" id="ARBA00021365"/>
    </source>
</evidence>
<feature type="signal peptide" evidence="20">
    <location>
        <begin position="1"/>
        <end position="21"/>
    </location>
</feature>
<reference evidence="22" key="2">
    <citation type="submission" date="2025-09" db="UniProtKB">
        <authorList>
            <consortium name="Ensembl"/>
        </authorList>
    </citation>
    <scope>IDENTIFICATION</scope>
</reference>
<dbReference type="InterPro" id="IPR039707">
    <property type="entry name" value="MPEG1"/>
</dbReference>
<evidence type="ECO:0000256" key="20">
    <source>
        <dbReference type="SAM" id="SignalP"/>
    </source>
</evidence>
<feature type="compositionally biased region" description="Basic and acidic residues" evidence="19">
    <location>
        <begin position="767"/>
        <end position="783"/>
    </location>
</feature>
<comment type="subcellular location">
    <subcellularLocation>
        <location evidence="1">Cytoplasmic vesicle</location>
        <location evidence="1">Phagosome membrane</location>
        <topology evidence="1">Multi-pass membrane protein</topology>
    </subcellularLocation>
</comment>
<dbReference type="GO" id="GO:0002250">
    <property type="term" value="P:adaptive immune response"/>
    <property type="evidence" value="ECO:0007669"/>
    <property type="project" value="UniProtKB-KW"/>
</dbReference>
<evidence type="ECO:0000256" key="13">
    <source>
        <dbReference type="ARBA" id="ARBA00023157"/>
    </source>
</evidence>
<evidence type="ECO:0000256" key="9">
    <source>
        <dbReference type="ARBA" id="ARBA00022859"/>
    </source>
</evidence>
<dbReference type="SMART" id="SM00457">
    <property type="entry name" value="MACPF"/>
    <property type="match status" value="1"/>
</dbReference>
<keyword evidence="7 20" id="KW-0732">Signal</keyword>
<proteinExistence type="inferred from homology"/>
<dbReference type="PANTHER" id="PTHR31463">
    <property type="entry name" value="MACROPHAGE-EXPRESSED GENE 1 PROTEIN"/>
    <property type="match status" value="1"/>
</dbReference>
<reference evidence="22" key="1">
    <citation type="submission" date="2025-08" db="UniProtKB">
        <authorList>
            <consortium name="Ensembl"/>
        </authorList>
    </citation>
    <scope>IDENTIFICATION</scope>
</reference>
<evidence type="ECO:0000313" key="23">
    <source>
        <dbReference type="Proteomes" id="UP000694409"/>
    </source>
</evidence>
<keyword evidence="10" id="KW-1133">Transmembrane helix</keyword>
<comment type="function">
    <text evidence="18">Pore-forming protein involved in both innate and adaptive immunity. Plays a central role in antigen cross-presentation in dendritic cells by forming a pore in antigen-containing compartments, thereby promoting delivery of antigens for cross-presentation. Also involved in innate immune response following bacterial infection; shows antibacterial activity against a wide spectrum of Gram-positive, Gram-negative and acid-fast bacteria. Reduces the viability of the intracytosolic pathogen L.monocytogenes by inhibiting acidification of the phagocytic vacuole of host cells which restricts bacterial translocation from the vacuole to the cytosol. Required for the antibacterial activity of reactive oxygen species and nitric oxide.</text>
</comment>
<evidence type="ECO:0000256" key="14">
    <source>
        <dbReference type="ARBA" id="ARBA00023180"/>
    </source>
</evidence>
<dbReference type="Ensembl" id="ENSSCAT00000015271.1">
    <property type="protein sequence ID" value="ENSSCAP00000013589.1"/>
    <property type="gene ID" value="ENSSCAG00000010068.1"/>
</dbReference>
<evidence type="ECO:0000256" key="10">
    <source>
        <dbReference type="ARBA" id="ARBA00022989"/>
    </source>
</evidence>
<protein>
    <recommendedName>
        <fullName evidence="3">Macrophage-expressed gene 1 protein</fullName>
    </recommendedName>
    <alternativeName>
        <fullName evidence="16">Perforin-2</fullName>
    </alternativeName>
</protein>
<keyword evidence="23" id="KW-1185">Reference proteome</keyword>
<evidence type="ECO:0000256" key="11">
    <source>
        <dbReference type="ARBA" id="ARBA00023130"/>
    </source>
</evidence>
<dbReference type="PROSITE" id="PS51412">
    <property type="entry name" value="MACPF_2"/>
    <property type="match status" value="1"/>
</dbReference>
<dbReference type="Proteomes" id="UP000694409">
    <property type="component" value="Unassembled WGS sequence"/>
</dbReference>
<dbReference type="OMA" id="IEDTCLI"/>
<dbReference type="CDD" id="cd22579">
    <property type="entry name" value="MPEG1_P2"/>
    <property type="match status" value="1"/>
</dbReference>
<dbReference type="GO" id="GO:0022829">
    <property type="term" value="F:wide pore channel activity"/>
    <property type="evidence" value="ECO:0007669"/>
    <property type="project" value="Ensembl"/>
</dbReference>
<keyword evidence="8" id="KW-0832">Ubl conjugation</keyword>
<feature type="region of interest" description="Disordered" evidence="19">
    <location>
        <begin position="742"/>
        <end position="792"/>
    </location>
</feature>
<evidence type="ECO:0000256" key="17">
    <source>
        <dbReference type="ARBA" id="ARBA00045657"/>
    </source>
</evidence>
<gene>
    <name evidence="22" type="primary">MPEG1</name>
</gene>
<name>A0A8C9UDX7_SERCA</name>
<evidence type="ECO:0000256" key="16">
    <source>
        <dbReference type="ARBA" id="ARBA00030728"/>
    </source>
</evidence>
<evidence type="ECO:0000256" key="1">
    <source>
        <dbReference type="ARBA" id="ARBA00004265"/>
    </source>
</evidence>
<keyword evidence="4" id="KW-1134">Transmembrane beta strand</keyword>
<evidence type="ECO:0000256" key="7">
    <source>
        <dbReference type="ARBA" id="ARBA00022729"/>
    </source>
</evidence>
<evidence type="ECO:0000256" key="2">
    <source>
        <dbReference type="ARBA" id="ARBA00007256"/>
    </source>
</evidence>
<organism evidence="22 23">
    <name type="scientific">Serinus canaria</name>
    <name type="common">Island canary</name>
    <name type="synonym">Fringilla canaria</name>
    <dbReference type="NCBI Taxonomy" id="9135"/>
    <lineage>
        <taxon>Eukaryota</taxon>
        <taxon>Metazoa</taxon>
        <taxon>Chordata</taxon>
        <taxon>Craniata</taxon>
        <taxon>Vertebrata</taxon>
        <taxon>Euteleostomi</taxon>
        <taxon>Archelosauria</taxon>
        <taxon>Archosauria</taxon>
        <taxon>Dinosauria</taxon>
        <taxon>Saurischia</taxon>
        <taxon>Theropoda</taxon>
        <taxon>Coelurosauria</taxon>
        <taxon>Aves</taxon>
        <taxon>Neognathae</taxon>
        <taxon>Neoaves</taxon>
        <taxon>Telluraves</taxon>
        <taxon>Australaves</taxon>
        <taxon>Passeriformes</taxon>
        <taxon>Passeroidea</taxon>
        <taxon>Fringillidae</taxon>
        <taxon>Carduelinae</taxon>
        <taxon>Serinus</taxon>
    </lineage>
</organism>
<comment type="function">
    <text evidence="17">Pore-forming protein that plays a central role in antigen cross-presentation in dendritic cells by mediating delivery of antigens for cross-presentation. Dendritic cells bridge innate and adaptive immunity by capturing exogenous antigens on MHC class-I molecules and presenting them to naive CD8(+) T-cells. Acts by forming a pore in antigen-containing compartments, promoting the release of antigens into the cytosol, enabling generation of MHCI:peptide complexes and T-cell priming.</text>
</comment>